<comment type="caution">
    <text evidence="2">The sequence shown here is derived from an EMBL/GenBank/DDBJ whole genome shotgun (WGS) entry which is preliminary data.</text>
</comment>
<dbReference type="OrthoDB" id="1365379at2"/>
<evidence type="ECO:0000256" key="1">
    <source>
        <dbReference type="SAM" id="Phobius"/>
    </source>
</evidence>
<proteinExistence type="predicted"/>
<dbReference type="Proteomes" id="UP000220828">
    <property type="component" value="Unassembled WGS sequence"/>
</dbReference>
<feature type="transmembrane region" description="Helical" evidence="1">
    <location>
        <begin position="37"/>
        <end position="58"/>
    </location>
</feature>
<feature type="transmembrane region" description="Helical" evidence="1">
    <location>
        <begin position="199"/>
        <end position="230"/>
    </location>
</feature>
<name>A0A2H3KJD5_9FLAO</name>
<evidence type="ECO:0000313" key="2">
    <source>
        <dbReference type="EMBL" id="PDS24924.1"/>
    </source>
</evidence>
<feature type="transmembrane region" description="Helical" evidence="1">
    <location>
        <begin position="132"/>
        <end position="152"/>
    </location>
</feature>
<gene>
    <name evidence="2" type="ORF">B0A77_06615</name>
</gene>
<reference evidence="2 3" key="1">
    <citation type="submission" date="2017-09" db="EMBL/GenBank/DDBJ databases">
        <title>Whole genomes of Flavobacteriaceae.</title>
        <authorList>
            <person name="Stine C."/>
            <person name="Li C."/>
            <person name="Tadesse D."/>
        </authorList>
    </citation>
    <scope>NUCLEOTIDE SEQUENCE [LARGE SCALE GENOMIC DNA]</scope>
    <source>
        <strain evidence="2 3">ATCC 35036</strain>
    </source>
</reference>
<feature type="transmembrane region" description="Helical" evidence="1">
    <location>
        <begin position="78"/>
        <end position="111"/>
    </location>
</feature>
<evidence type="ECO:0008006" key="4">
    <source>
        <dbReference type="Google" id="ProtNLM"/>
    </source>
</evidence>
<accession>A0A2H3KJD5</accession>
<sequence length="257" mass="29156">MNFNEIKQKINQSEGISFGYIFGETLEFFQATWVQGLLCMVFLIIAVFAIEMLVMFPISFFFGVMQFTSPNDFSDISLLTILLMVFVAVTFFSLIMTISTSLIGGLFIIYKKIDHDEQHSTNDFFYLMKKQYFAKTFQIGLAQVVLMLAFYLMCCLPIIYAVVPISYIVVVYAFNPDLTITEIVKLSFAIGNKNWIEKFLLRMVLGILSTILGLLLCGVGLLATFSIAIIPQYLIYKQMIGFEDTSEIDLIGTDDSN</sequence>
<organism evidence="2 3">
    <name type="scientific">Flavobacterium branchiophilum</name>
    <dbReference type="NCBI Taxonomy" id="55197"/>
    <lineage>
        <taxon>Bacteria</taxon>
        <taxon>Pseudomonadati</taxon>
        <taxon>Bacteroidota</taxon>
        <taxon>Flavobacteriia</taxon>
        <taxon>Flavobacteriales</taxon>
        <taxon>Flavobacteriaceae</taxon>
        <taxon>Flavobacterium</taxon>
    </lineage>
</organism>
<keyword evidence="1" id="KW-0472">Membrane</keyword>
<evidence type="ECO:0000313" key="3">
    <source>
        <dbReference type="Proteomes" id="UP000220828"/>
    </source>
</evidence>
<keyword evidence="1" id="KW-0812">Transmembrane</keyword>
<dbReference type="AlphaFoldDB" id="A0A2H3KJD5"/>
<dbReference type="EMBL" id="PCMW01000034">
    <property type="protein sequence ID" value="PDS24924.1"/>
    <property type="molecule type" value="Genomic_DNA"/>
</dbReference>
<dbReference type="RefSeq" id="WP_097553942.1">
    <property type="nucleotide sequence ID" value="NZ_PCMW01000034.1"/>
</dbReference>
<protein>
    <recommendedName>
        <fullName evidence="4">Glycerophosphoryl diester phosphodiesterase membrane domain-containing protein</fullName>
    </recommendedName>
</protein>
<keyword evidence="1" id="KW-1133">Transmembrane helix</keyword>